<dbReference type="EMBL" id="CAFBOG010000087">
    <property type="protein sequence ID" value="CAB4981444.1"/>
    <property type="molecule type" value="Genomic_DNA"/>
</dbReference>
<gene>
    <name evidence="3" type="ORF">UFOPK2582_00570</name>
    <name evidence="4" type="ORF">UFOPK3046_01258</name>
    <name evidence="5" type="ORF">UFOPK3914_01045</name>
    <name evidence="6" type="ORF">UFOPK4173_01119</name>
</gene>
<name>A0A6J7MUQ0_9ZZZZ</name>
<feature type="transmembrane region" description="Helical" evidence="2">
    <location>
        <begin position="122"/>
        <end position="154"/>
    </location>
</feature>
<dbReference type="EMBL" id="CAFAAQ010000119">
    <property type="protein sequence ID" value="CAB4812725.1"/>
    <property type="molecule type" value="Genomic_DNA"/>
</dbReference>
<keyword evidence="2" id="KW-0472">Membrane</keyword>
<dbReference type="EMBL" id="CAEZXS010000049">
    <property type="protein sequence ID" value="CAB4693782.1"/>
    <property type="molecule type" value="Genomic_DNA"/>
</dbReference>
<feature type="transmembrane region" description="Helical" evidence="2">
    <location>
        <begin position="242"/>
        <end position="261"/>
    </location>
</feature>
<feature type="transmembrane region" description="Helical" evidence="2">
    <location>
        <begin position="68"/>
        <end position="86"/>
    </location>
</feature>
<evidence type="ECO:0000313" key="5">
    <source>
        <dbReference type="EMBL" id="CAB4981444.1"/>
    </source>
</evidence>
<evidence type="ECO:0000313" key="4">
    <source>
        <dbReference type="EMBL" id="CAB4812725.1"/>
    </source>
</evidence>
<feature type="transmembrane region" description="Helical" evidence="2">
    <location>
        <begin position="211"/>
        <end position="230"/>
    </location>
</feature>
<dbReference type="AlphaFoldDB" id="A0A6J7MUQ0"/>
<keyword evidence="2" id="KW-0812">Transmembrane</keyword>
<accession>A0A6J7MUQ0</accession>
<evidence type="ECO:0000256" key="1">
    <source>
        <dbReference type="SAM" id="MobiDB-lite"/>
    </source>
</evidence>
<evidence type="ECO:0000313" key="3">
    <source>
        <dbReference type="EMBL" id="CAB4693782.1"/>
    </source>
</evidence>
<evidence type="ECO:0000256" key="2">
    <source>
        <dbReference type="SAM" id="Phobius"/>
    </source>
</evidence>
<dbReference type="EMBL" id="CAFBPW010000124">
    <property type="protein sequence ID" value="CAB5035490.1"/>
    <property type="molecule type" value="Genomic_DNA"/>
</dbReference>
<feature type="transmembrane region" description="Helical" evidence="2">
    <location>
        <begin position="183"/>
        <end position="205"/>
    </location>
</feature>
<feature type="transmembrane region" description="Helical" evidence="2">
    <location>
        <begin position="7"/>
        <end position="26"/>
    </location>
</feature>
<proteinExistence type="predicted"/>
<evidence type="ECO:0000313" key="6">
    <source>
        <dbReference type="EMBL" id="CAB5035490.1"/>
    </source>
</evidence>
<sequence>MITRGSKYFYGAAAVGLLMAFAYGMITGASNNGGLSEVLSTGGLVNSIVGPLTFGYKGWVGDQIGYSILLSFAGVMAVIGGFLTAFRDGDAESLIQIQGPGTNSDNADLRVVTPQGLSYWPIVGAFSFGLVLVGVAMSGLLVGIGCLGLVVVVVEWTVRAWSERATDDPETNRALRKKLMHPIEIPVAATVGAVAIVFLMSRILLAVSKTGAAIVIILVAVIVFGVAIFLSSRPHLKRSVLVGALLLGAVLLLAGGIAGGISGPRESEHHSGTEEGISSLTSGPSGHASSNESTSLDRLTVEY</sequence>
<protein>
    <submittedName>
        <fullName evidence="5">Unannotated protein</fullName>
    </submittedName>
</protein>
<keyword evidence="2" id="KW-1133">Transmembrane helix</keyword>
<feature type="region of interest" description="Disordered" evidence="1">
    <location>
        <begin position="263"/>
        <end position="303"/>
    </location>
</feature>
<feature type="compositionally biased region" description="Polar residues" evidence="1">
    <location>
        <begin position="276"/>
        <end position="297"/>
    </location>
</feature>
<organism evidence="5">
    <name type="scientific">freshwater metagenome</name>
    <dbReference type="NCBI Taxonomy" id="449393"/>
    <lineage>
        <taxon>unclassified sequences</taxon>
        <taxon>metagenomes</taxon>
        <taxon>ecological metagenomes</taxon>
    </lineage>
</organism>
<reference evidence="5" key="1">
    <citation type="submission" date="2020-05" db="EMBL/GenBank/DDBJ databases">
        <authorList>
            <person name="Chiriac C."/>
            <person name="Salcher M."/>
            <person name="Ghai R."/>
            <person name="Kavagutti S V."/>
        </authorList>
    </citation>
    <scope>NUCLEOTIDE SEQUENCE</scope>
</reference>